<dbReference type="InParanoid" id="A0A2P6NLG3"/>
<dbReference type="InterPro" id="IPR028260">
    <property type="entry name" value="FAM177"/>
</dbReference>
<reference evidence="1 2" key="1">
    <citation type="journal article" date="2018" name="Genome Biol. Evol.">
        <title>Multiple Roots of Fruiting Body Formation in Amoebozoa.</title>
        <authorList>
            <person name="Hillmann F."/>
            <person name="Forbes G."/>
            <person name="Novohradska S."/>
            <person name="Ferling I."/>
            <person name="Riege K."/>
            <person name="Groth M."/>
            <person name="Westermann M."/>
            <person name="Marz M."/>
            <person name="Spaller T."/>
            <person name="Winckler T."/>
            <person name="Schaap P."/>
            <person name="Glockner G."/>
        </authorList>
    </citation>
    <scope>NUCLEOTIDE SEQUENCE [LARGE SCALE GENOMIC DNA]</scope>
    <source>
        <strain evidence="1 2">Jena</strain>
    </source>
</reference>
<name>A0A2P6NLG3_9EUKA</name>
<dbReference type="Pfam" id="PF14774">
    <property type="entry name" value="FAM177"/>
    <property type="match status" value="1"/>
</dbReference>
<accession>A0A2P6NLG3</accession>
<organism evidence="1 2">
    <name type="scientific">Planoprotostelium fungivorum</name>
    <dbReference type="NCBI Taxonomy" id="1890364"/>
    <lineage>
        <taxon>Eukaryota</taxon>
        <taxon>Amoebozoa</taxon>
        <taxon>Evosea</taxon>
        <taxon>Variosea</taxon>
        <taxon>Cavosteliida</taxon>
        <taxon>Cavosteliaceae</taxon>
        <taxon>Planoprotostelium</taxon>
    </lineage>
</organism>
<gene>
    <name evidence="1" type="ORF">PROFUN_07440</name>
</gene>
<dbReference type="OrthoDB" id="45963at2759"/>
<dbReference type="EMBL" id="MDYQ01000056">
    <property type="protein sequence ID" value="PRP84786.1"/>
    <property type="molecule type" value="Genomic_DNA"/>
</dbReference>
<evidence type="ECO:0000313" key="1">
    <source>
        <dbReference type="EMBL" id="PRP84786.1"/>
    </source>
</evidence>
<sequence length="351" mass="40290">MGDDAKQPQVAALDHENRAWSFTKKAAFSVYQFLDRLSEGVASALGLNDSKFQWEIDEHNRIQEQRRADDEPLDLEECYIKMKGQLTSIAVLDLNRTPRRSPQHRSCHIRSHGPLNEAFILLSPRHVSSTPALLERNILILAEQDDRSLSLRTFPRGFDYFFSSAAPYVYQTSTPFTLASRSALLACRFEAATREMCGRAIWTAKLPSISRCSLLARRTMWLRSIRSRRHHNLYIHTTMNTTRACQGEKIRSIKRRKTQAETLRSLKAVQTQFMMGLNQTFKRLRREETRPMVLAQYYRSLPHAAFPYEAVRPTIACRPVYVASTTVQTTIPLLPSTQSQSSRVSIQNLLT</sequence>
<keyword evidence="2" id="KW-1185">Reference proteome</keyword>
<dbReference type="AlphaFoldDB" id="A0A2P6NLG3"/>
<proteinExistence type="predicted"/>
<comment type="caution">
    <text evidence="1">The sequence shown here is derived from an EMBL/GenBank/DDBJ whole genome shotgun (WGS) entry which is preliminary data.</text>
</comment>
<dbReference type="Proteomes" id="UP000241769">
    <property type="component" value="Unassembled WGS sequence"/>
</dbReference>
<protein>
    <submittedName>
        <fullName evidence="1">Uncharacterized protein</fullName>
    </submittedName>
</protein>
<evidence type="ECO:0000313" key="2">
    <source>
        <dbReference type="Proteomes" id="UP000241769"/>
    </source>
</evidence>